<dbReference type="AlphaFoldDB" id="A0A346A2Q9"/>
<evidence type="ECO:0008006" key="3">
    <source>
        <dbReference type="Google" id="ProtNLM"/>
    </source>
</evidence>
<dbReference type="OrthoDB" id="7829175at2"/>
<evidence type="ECO:0000313" key="1">
    <source>
        <dbReference type="EMBL" id="AXK83456.1"/>
    </source>
</evidence>
<gene>
    <name evidence="1" type="ORF">DW352_24775</name>
</gene>
<sequence>MPAPKKILLMGASYGSLLASKLLFGGHKIHLVCLPAEADLINAEGFKVTLPVRGRKEPVLLESRKLPGEVTAGPATGLNPADYDLVGLCMQEPQYRSEGVRQLLDAVGKSRVPCMSIMNMPPLPYIKRIPGLDYKALEAAYTDPRVWDSVDPKKITLNSPDPQAIRPPDGKANELLVTLPTNFKCARFEDEKDTQIIRDLEKDVDAARFDTPEGKIELPVKLKAYDSIWVPLAKWAMLLAGNYRCITKDGMRTAQEAVHSNIEESRSVYNFVFDLCVKLGADANDLVPFEKYAAAAQSLTRPASAARALQNGAPNIERADKLVQLIAKQKGLSHPAIDAQVALVDSRLEANRKKAAA</sequence>
<proteinExistence type="predicted"/>
<dbReference type="EMBL" id="CP031417">
    <property type="protein sequence ID" value="AXK83456.1"/>
    <property type="molecule type" value="Genomic_DNA"/>
</dbReference>
<accession>A0A346A2Q9</accession>
<reference evidence="1 2" key="1">
    <citation type="submission" date="2018-07" db="EMBL/GenBank/DDBJ databases">
        <authorList>
            <person name="Quirk P.G."/>
            <person name="Krulwich T.A."/>
        </authorList>
    </citation>
    <scope>NUCLEOTIDE SEQUENCE [LARGE SCALE GENOMIC DNA]</scope>
    <source>
        <strain evidence="1 2">CC-BB4</strain>
    </source>
</reference>
<dbReference type="Proteomes" id="UP000254889">
    <property type="component" value="Chromosome"/>
</dbReference>
<organism evidence="1 2">
    <name type="scientific">Pseudolabrys taiwanensis</name>
    <dbReference type="NCBI Taxonomy" id="331696"/>
    <lineage>
        <taxon>Bacteria</taxon>
        <taxon>Pseudomonadati</taxon>
        <taxon>Pseudomonadota</taxon>
        <taxon>Alphaproteobacteria</taxon>
        <taxon>Hyphomicrobiales</taxon>
        <taxon>Xanthobacteraceae</taxon>
        <taxon>Pseudolabrys</taxon>
    </lineage>
</organism>
<dbReference type="RefSeq" id="WP_115693835.1">
    <property type="nucleotide sequence ID" value="NZ_CP031417.1"/>
</dbReference>
<keyword evidence="2" id="KW-1185">Reference proteome</keyword>
<dbReference type="KEGG" id="ptaw:DW352_24775"/>
<name>A0A346A2Q9_9HYPH</name>
<protein>
    <recommendedName>
        <fullName evidence="3">Ketopantoate reductase N-terminal domain-containing protein</fullName>
    </recommendedName>
</protein>
<evidence type="ECO:0000313" key="2">
    <source>
        <dbReference type="Proteomes" id="UP000254889"/>
    </source>
</evidence>